<proteinExistence type="predicted"/>
<sequence length="345" mass="39803">MMLIIFSATTCFSNSLVTNDTLNSKEELKYVVFKLDDLQERNWRQFKSITDIIIEKDVTADIGIFPLSVHLGDMEYMAYVQSLIDDPKHFQLFMHGYTGTPKEFFDSDYDTQLEHFYLARTAMLMKYDYIMRVYSYHHYGVNEHTIKIINEDPFMRWVVWKTDYNYLPEKQGLATMDIRMEGVGKPDYGNVSFKSYLANWEKYDADSHSYIVLNGHPAAYTTDSKKNDLKKIADDLLKKGFTFTHLTDYRLMLEGHSTDKTAPSIPQGLEVSRKDDLHVTLNWNTSKDAESGIDCYKIYRDGVCINLSATPSYTDKIAGAHNYQIAAVNKNDLVSEKSLICKTSL</sequence>
<protein>
    <recommendedName>
        <fullName evidence="3">Fibronectin type-III domain-containing protein</fullName>
    </recommendedName>
</protein>
<name>A0ABS5WAV3_9FLAO</name>
<reference evidence="2" key="2">
    <citation type="submission" date="2023-07" db="EMBL/GenBank/DDBJ databases">
        <title>Zobellia barbeyronii sp. nov., a new marine flavobacterium, isolated from green and red algae.</title>
        <authorList>
            <person name="Nedashkovskaya O.I."/>
            <person name="Otstavnykh N."/>
            <person name="Zhukova N."/>
            <person name="Guzev K."/>
            <person name="Chausova V."/>
            <person name="Tekutyeva L."/>
            <person name="Mikhailov V."/>
            <person name="Isaeva M."/>
        </authorList>
    </citation>
    <scope>NUCLEOTIDE SEQUENCE [LARGE SCALE GENOMIC DNA]</scope>
    <source>
        <strain evidence="2">KMM 6746</strain>
    </source>
</reference>
<accession>A0ABS5WAV3</accession>
<keyword evidence="2" id="KW-1185">Reference proteome</keyword>
<evidence type="ECO:0008006" key="3">
    <source>
        <dbReference type="Google" id="ProtNLM"/>
    </source>
</evidence>
<gene>
    <name evidence="1" type="ORF">HW347_04550</name>
</gene>
<organism evidence="1 2">
    <name type="scientific">Zobellia barbeyronii</name>
    <dbReference type="NCBI Taxonomy" id="2748009"/>
    <lineage>
        <taxon>Bacteria</taxon>
        <taxon>Pseudomonadati</taxon>
        <taxon>Bacteroidota</taxon>
        <taxon>Flavobacteriia</taxon>
        <taxon>Flavobacteriales</taxon>
        <taxon>Flavobacteriaceae</taxon>
        <taxon>Zobellia</taxon>
    </lineage>
</organism>
<evidence type="ECO:0000313" key="1">
    <source>
        <dbReference type="EMBL" id="MBT2160523.1"/>
    </source>
</evidence>
<dbReference type="EMBL" id="JACATN010000002">
    <property type="protein sequence ID" value="MBT2160523.1"/>
    <property type="molecule type" value="Genomic_DNA"/>
</dbReference>
<comment type="caution">
    <text evidence="1">The sequence shown here is derived from an EMBL/GenBank/DDBJ whole genome shotgun (WGS) entry which is preliminary data.</text>
</comment>
<dbReference type="Proteomes" id="UP000740413">
    <property type="component" value="Unassembled WGS sequence"/>
</dbReference>
<dbReference type="RefSeq" id="WP_214610755.1">
    <property type="nucleotide sequence ID" value="NZ_JACATN010000002.1"/>
</dbReference>
<dbReference type="InterPro" id="IPR013783">
    <property type="entry name" value="Ig-like_fold"/>
</dbReference>
<dbReference type="Gene3D" id="2.60.40.10">
    <property type="entry name" value="Immunoglobulins"/>
    <property type="match status" value="1"/>
</dbReference>
<evidence type="ECO:0000313" key="2">
    <source>
        <dbReference type="Proteomes" id="UP000740413"/>
    </source>
</evidence>
<reference evidence="1 2" key="1">
    <citation type="submission" date="2020-06" db="EMBL/GenBank/DDBJ databases">
        <authorList>
            <person name="Isaeva M.P."/>
            <person name="Chernysheva N.Y."/>
        </authorList>
    </citation>
    <scope>NUCLEOTIDE SEQUENCE [LARGE SCALE GENOMIC DNA]</scope>
    <source>
        <strain evidence="1 2">KMM 6746</strain>
    </source>
</reference>